<reference evidence="2" key="1">
    <citation type="submission" date="2017-09" db="EMBL/GenBank/DDBJ databases">
        <title>Depth-based differentiation of microbial function through sediment-hosted aquifers and enrichment of novel symbionts in the deep terrestrial subsurface.</title>
        <authorList>
            <person name="Probst A.J."/>
            <person name="Ladd B."/>
            <person name="Jarett J.K."/>
            <person name="Geller-Mcgrath D.E."/>
            <person name="Sieber C.M.K."/>
            <person name="Emerson J.B."/>
            <person name="Anantharaman K."/>
            <person name="Thomas B.C."/>
            <person name="Malmstrom R."/>
            <person name="Stieglmeier M."/>
            <person name="Klingl A."/>
            <person name="Woyke T."/>
            <person name="Ryan C.M."/>
            <person name="Banfield J.F."/>
        </authorList>
    </citation>
    <scope>NUCLEOTIDE SEQUENCE [LARGE SCALE GENOMIC DNA]</scope>
</reference>
<dbReference type="Proteomes" id="UP000229816">
    <property type="component" value="Unassembled WGS sequence"/>
</dbReference>
<organism evidence="1 2">
    <name type="scientific">Candidatus Shapirobacteria bacterium CG_4_9_14_0_2_um_filter_39_11</name>
    <dbReference type="NCBI Taxonomy" id="1974478"/>
    <lineage>
        <taxon>Bacteria</taxon>
        <taxon>Candidatus Shapironibacteriota</taxon>
    </lineage>
</organism>
<comment type="caution">
    <text evidence="1">The sequence shown here is derived from an EMBL/GenBank/DDBJ whole genome shotgun (WGS) entry which is preliminary data.</text>
</comment>
<accession>A0A2M8ES09</accession>
<evidence type="ECO:0000313" key="1">
    <source>
        <dbReference type="EMBL" id="PJC27899.1"/>
    </source>
</evidence>
<dbReference type="AlphaFoldDB" id="A0A2M8ES09"/>
<sequence>MVDEEPRAEFPVGEAKKLSELAREKWNEHLLLFSQVKNTVLEVNPNVNLPFNLEKGKSSSLGLFAEAAFREKPGRLPKGKHALEVWPGVHRRSAILGRIIFNDTEGRFIGTLILKE</sequence>
<protein>
    <submittedName>
        <fullName evidence="1">Uncharacterized protein</fullName>
    </submittedName>
</protein>
<proteinExistence type="predicted"/>
<dbReference type="EMBL" id="PFSF01000069">
    <property type="protein sequence ID" value="PJC27899.1"/>
    <property type="molecule type" value="Genomic_DNA"/>
</dbReference>
<evidence type="ECO:0000313" key="2">
    <source>
        <dbReference type="Proteomes" id="UP000229816"/>
    </source>
</evidence>
<name>A0A2M8ES09_9BACT</name>
<gene>
    <name evidence="1" type="ORF">CO054_03130</name>
</gene>